<dbReference type="InterPro" id="IPR027417">
    <property type="entry name" value="P-loop_NTPase"/>
</dbReference>
<protein>
    <recommendedName>
        <fullName evidence="4">Kinesin motor domain-containing protein</fullName>
    </recommendedName>
</protein>
<dbReference type="InterPro" id="IPR036961">
    <property type="entry name" value="Kinesin_motor_dom_sf"/>
</dbReference>
<dbReference type="AlphaFoldDB" id="A0A7R9CGM3"/>
<dbReference type="EMBL" id="OC317246">
    <property type="protein sequence ID" value="CAD7395688.1"/>
    <property type="molecule type" value="Genomic_DNA"/>
</dbReference>
<evidence type="ECO:0000256" key="2">
    <source>
        <dbReference type="ARBA" id="ARBA00022840"/>
    </source>
</evidence>
<dbReference type="GO" id="GO:0005524">
    <property type="term" value="F:ATP binding"/>
    <property type="evidence" value="ECO:0007669"/>
    <property type="project" value="UniProtKB-KW"/>
</dbReference>
<keyword evidence="2" id="KW-0067">ATP-binding</keyword>
<evidence type="ECO:0000256" key="1">
    <source>
        <dbReference type="ARBA" id="ARBA00022741"/>
    </source>
</evidence>
<name>A0A7R9CGM3_TIMCR</name>
<dbReference type="Gene3D" id="3.40.850.10">
    <property type="entry name" value="Kinesin motor domain"/>
    <property type="match status" value="1"/>
</dbReference>
<dbReference type="SUPFAM" id="SSF52540">
    <property type="entry name" value="P-loop containing nucleoside triphosphate hydrolases"/>
    <property type="match status" value="1"/>
</dbReference>
<proteinExistence type="predicted"/>
<accession>A0A7R9CGM3</accession>
<evidence type="ECO:0000313" key="3">
    <source>
        <dbReference type="EMBL" id="CAD7395688.1"/>
    </source>
</evidence>
<gene>
    <name evidence="3" type="ORF">TCEB3V08_LOCUS3272</name>
</gene>
<organism evidence="3">
    <name type="scientific">Timema cristinae</name>
    <name type="common">Walking stick</name>
    <dbReference type="NCBI Taxonomy" id="61476"/>
    <lineage>
        <taxon>Eukaryota</taxon>
        <taxon>Metazoa</taxon>
        <taxon>Ecdysozoa</taxon>
        <taxon>Arthropoda</taxon>
        <taxon>Hexapoda</taxon>
        <taxon>Insecta</taxon>
        <taxon>Pterygota</taxon>
        <taxon>Neoptera</taxon>
        <taxon>Polyneoptera</taxon>
        <taxon>Phasmatodea</taxon>
        <taxon>Timematodea</taxon>
        <taxon>Timematoidea</taxon>
        <taxon>Timematidae</taxon>
        <taxon>Timema</taxon>
    </lineage>
</organism>
<evidence type="ECO:0008006" key="4">
    <source>
        <dbReference type="Google" id="ProtNLM"/>
    </source>
</evidence>
<keyword evidence="1" id="KW-0547">Nucleotide-binding</keyword>
<sequence length="208" mass="23708">MNSGADVPCSAFNLPISAKAGKSYNLISKRLIIADAKYSKHKMSKTSLCPILYDVLLHEFGIYWDYRMGRVKMAESVKVIVRCRPMNTREKDLDCKPSVAITGLRHQFRNRIDYMIRRLGFKSQLGLQRCVVFMDHAHCTCSIVNPNDGSAPPKAFTFDGVYHVNSTTEQIYNEIAYPLVEIYVDLGTYPNYGRGALAPSIPLWIRYW</sequence>
<reference evidence="3" key="1">
    <citation type="submission" date="2020-11" db="EMBL/GenBank/DDBJ databases">
        <authorList>
            <person name="Tran Van P."/>
        </authorList>
    </citation>
    <scope>NUCLEOTIDE SEQUENCE</scope>
</reference>